<evidence type="ECO:0000313" key="3">
    <source>
        <dbReference type="Proteomes" id="UP000825729"/>
    </source>
</evidence>
<name>A0AAV7EAT3_ARIFI</name>
<evidence type="ECO:0000256" key="1">
    <source>
        <dbReference type="SAM" id="MobiDB-lite"/>
    </source>
</evidence>
<dbReference type="AlphaFoldDB" id="A0AAV7EAT3"/>
<reference evidence="2 3" key="1">
    <citation type="submission" date="2021-07" db="EMBL/GenBank/DDBJ databases">
        <title>The Aristolochia fimbriata genome: insights into angiosperm evolution, floral development and chemical biosynthesis.</title>
        <authorList>
            <person name="Jiao Y."/>
        </authorList>
    </citation>
    <scope>NUCLEOTIDE SEQUENCE [LARGE SCALE GENOMIC DNA]</scope>
    <source>
        <strain evidence="2">IBCAS-2021</strain>
        <tissue evidence="2">Leaf</tissue>
    </source>
</reference>
<feature type="region of interest" description="Disordered" evidence="1">
    <location>
        <begin position="1"/>
        <end position="29"/>
    </location>
</feature>
<proteinExistence type="predicted"/>
<comment type="caution">
    <text evidence="2">The sequence shown here is derived from an EMBL/GenBank/DDBJ whole genome shotgun (WGS) entry which is preliminary data.</text>
</comment>
<dbReference type="Proteomes" id="UP000825729">
    <property type="component" value="Unassembled WGS sequence"/>
</dbReference>
<keyword evidence="3" id="KW-1185">Reference proteome</keyword>
<gene>
    <name evidence="2" type="ORF">H6P81_012083</name>
</gene>
<organism evidence="2 3">
    <name type="scientific">Aristolochia fimbriata</name>
    <name type="common">White veined hardy Dutchman's pipe vine</name>
    <dbReference type="NCBI Taxonomy" id="158543"/>
    <lineage>
        <taxon>Eukaryota</taxon>
        <taxon>Viridiplantae</taxon>
        <taxon>Streptophyta</taxon>
        <taxon>Embryophyta</taxon>
        <taxon>Tracheophyta</taxon>
        <taxon>Spermatophyta</taxon>
        <taxon>Magnoliopsida</taxon>
        <taxon>Magnoliidae</taxon>
        <taxon>Piperales</taxon>
        <taxon>Aristolochiaceae</taxon>
        <taxon>Aristolochia</taxon>
    </lineage>
</organism>
<evidence type="ECO:0000313" key="2">
    <source>
        <dbReference type="EMBL" id="KAG9445955.1"/>
    </source>
</evidence>
<feature type="compositionally biased region" description="Polar residues" evidence="1">
    <location>
        <begin position="1"/>
        <end position="14"/>
    </location>
</feature>
<sequence length="74" mass="8061">MMAIISASNRTKASGSDGKPTKSGKGSDFKLRLKQTLSLSSLLLPARVFRIQKRRAADHPTLNGSNLWPPVENI</sequence>
<accession>A0AAV7EAT3</accession>
<dbReference type="EMBL" id="JAINDJ010000005">
    <property type="protein sequence ID" value="KAG9445955.1"/>
    <property type="molecule type" value="Genomic_DNA"/>
</dbReference>
<protein>
    <submittedName>
        <fullName evidence="2">Uncharacterized protein</fullName>
    </submittedName>
</protein>